<sequence length="120" mass="13273">MAATFNASTHVIRCMDHVLHLAAQGGLKAFSEGVAPATCNQEEPPGHMAIVNIINPPDGLSLRYDYMIYHVAQLAPYLQQSPQCREKFAATVKLIYDGPKPTTPMLYYFMYILAGARTMP</sequence>
<name>A0A9Q3D5F1_9BASI</name>
<dbReference type="Proteomes" id="UP000765509">
    <property type="component" value="Unassembled WGS sequence"/>
</dbReference>
<reference evidence="1" key="1">
    <citation type="submission" date="2021-03" db="EMBL/GenBank/DDBJ databases">
        <title>Draft genome sequence of rust myrtle Austropuccinia psidii MF-1, a brazilian biotype.</title>
        <authorList>
            <person name="Quecine M.C."/>
            <person name="Pachon D.M.R."/>
            <person name="Bonatelli M.L."/>
            <person name="Correr F.H."/>
            <person name="Franceschini L.M."/>
            <person name="Leite T.F."/>
            <person name="Margarido G.R.A."/>
            <person name="Almeida C.A."/>
            <person name="Ferrarezi J.A."/>
            <person name="Labate C.A."/>
        </authorList>
    </citation>
    <scope>NUCLEOTIDE SEQUENCE</scope>
    <source>
        <strain evidence="1">MF-1</strain>
    </source>
</reference>
<keyword evidence="2" id="KW-1185">Reference proteome</keyword>
<proteinExistence type="predicted"/>
<dbReference type="AlphaFoldDB" id="A0A9Q3D5F1"/>
<gene>
    <name evidence="1" type="ORF">O181_037011</name>
</gene>
<dbReference type="OrthoDB" id="2790258at2759"/>
<organism evidence="1 2">
    <name type="scientific">Austropuccinia psidii MF-1</name>
    <dbReference type="NCBI Taxonomy" id="1389203"/>
    <lineage>
        <taxon>Eukaryota</taxon>
        <taxon>Fungi</taxon>
        <taxon>Dikarya</taxon>
        <taxon>Basidiomycota</taxon>
        <taxon>Pucciniomycotina</taxon>
        <taxon>Pucciniomycetes</taxon>
        <taxon>Pucciniales</taxon>
        <taxon>Sphaerophragmiaceae</taxon>
        <taxon>Austropuccinia</taxon>
    </lineage>
</organism>
<evidence type="ECO:0000313" key="1">
    <source>
        <dbReference type="EMBL" id="MBW0497296.1"/>
    </source>
</evidence>
<comment type="caution">
    <text evidence="1">The sequence shown here is derived from an EMBL/GenBank/DDBJ whole genome shotgun (WGS) entry which is preliminary data.</text>
</comment>
<accession>A0A9Q3D5F1</accession>
<dbReference type="EMBL" id="AVOT02014107">
    <property type="protein sequence ID" value="MBW0497296.1"/>
    <property type="molecule type" value="Genomic_DNA"/>
</dbReference>
<protein>
    <submittedName>
        <fullName evidence="1">Uncharacterized protein</fullName>
    </submittedName>
</protein>
<evidence type="ECO:0000313" key="2">
    <source>
        <dbReference type="Proteomes" id="UP000765509"/>
    </source>
</evidence>